<feature type="transmembrane region" description="Helical" evidence="1">
    <location>
        <begin position="41"/>
        <end position="59"/>
    </location>
</feature>
<dbReference type="RefSeq" id="XP_008081148.1">
    <property type="nucleotide sequence ID" value="XM_008082957.1"/>
</dbReference>
<organism evidence="2 3">
    <name type="scientific">Glarea lozoyensis (strain ATCC 20868 / MF5171)</name>
    <dbReference type="NCBI Taxonomy" id="1116229"/>
    <lineage>
        <taxon>Eukaryota</taxon>
        <taxon>Fungi</taxon>
        <taxon>Dikarya</taxon>
        <taxon>Ascomycota</taxon>
        <taxon>Pezizomycotina</taxon>
        <taxon>Leotiomycetes</taxon>
        <taxon>Helotiales</taxon>
        <taxon>Helotiaceae</taxon>
        <taxon>Glarea</taxon>
    </lineage>
</organism>
<dbReference type="EMBL" id="KE145360">
    <property type="protein sequence ID" value="EPE32093.1"/>
    <property type="molecule type" value="Genomic_DNA"/>
</dbReference>
<name>S3E0N6_GLAL2</name>
<dbReference type="KEGG" id="glz:GLAREA_12175"/>
<evidence type="ECO:0000313" key="3">
    <source>
        <dbReference type="Proteomes" id="UP000016922"/>
    </source>
</evidence>
<reference evidence="2 3" key="1">
    <citation type="journal article" date="2013" name="BMC Genomics">
        <title>Genomics-driven discovery of the pneumocandin biosynthetic gene cluster in the fungus Glarea lozoyensis.</title>
        <authorList>
            <person name="Chen L."/>
            <person name="Yue Q."/>
            <person name="Zhang X."/>
            <person name="Xiang M."/>
            <person name="Wang C."/>
            <person name="Li S."/>
            <person name="Che Y."/>
            <person name="Ortiz-Lopez F.J."/>
            <person name="Bills G.F."/>
            <person name="Liu X."/>
            <person name="An Z."/>
        </authorList>
    </citation>
    <scope>NUCLEOTIDE SEQUENCE [LARGE SCALE GENOMIC DNA]</scope>
    <source>
        <strain evidence="3">ATCC 20868 / MF5171</strain>
    </source>
</reference>
<feature type="transmembrane region" description="Helical" evidence="1">
    <location>
        <begin position="71"/>
        <end position="94"/>
    </location>
</feature>
<dbReference type="STRING" id="1116229.S3E0N6"/>
<keyword evidence="1" id="KW-1133">Transmembrane helix</keyword>
<dbReference type="GeneID" id="19471216"/>
<evidence type="ECO:0000256" key="1">
    <source>
        <dbReference type="SAM" id="Phobius"/>
    </source>
</evidence>
<sequence>MASCGFDGNADMYGIGIRVGFYLQWYSCILASWVSREDVPSMRVSNLMFVSATFLATIIQSLEGKTRPVEIYISLLLTFGGYLYLVPMFIWRALTGCRPQWDPTRYPRVRMGRIFSLLNFGLLLAVSGFQLWFWIVGIKTLSVGDCPDFGFLLLKFDFDTRGFVVANIVIHALLLACCLGAVGLMVVRLFGISHEHSEKIKPNRKFILQAIHTVFNTAVATAVTIATEKTIQWNGISGVSDISSAGQLIPLIIGIEMFIRVIYTAWKGEDKGSNAIDDSSVAESLTTFPDIAIQELV</sequence>
<dbReference type="OrthoDB" id="3945378at2759"/>
<feature type="transmembrane region" description="Helical" evidence="1">
    <location>
        <begin position="206"/>
        <end position="227"/>
    </location>
</feature>
<protein>
    <submittedName>
        <fullName evidence="2">Uncharacterized protein</fullName>
    </submittedName>
</protein>
<feature type="transmembrane region" description="Helical" evidence="1">
    <location>
        <begin position="163"/>
        <end position="186"/>
    </location>
</feature>
<feature type="transmembrane region" description="Helical" evidence="1">
    <location>
        <begin position="247"/>
        <end position="266"/>
    </location>
</feature>
<dbReference type="eggNOG" id="ENOG502SEK1">
    <property type="taxonomic scope" value="Eukaryota"/>
</dbReference>
<evidence type="ECO:0000313" key="2">
    <source>
        <dbReference type="EMBL" id="EPE32093.1"/>
    </source>
</evidence>
<keyword evidence="3" id="KW-1185">Reference proteome</keyword>
<dbReference type="Proteomes" id="UP000016922">
    <property type="component" value="Unassembled WGS sequence"/>
</dbReference>
<gene>
    <name evidence="2" type="ORF">GLAREA_12175</name>
</gene>
<proteinExistence type="predicted"/>
<feature type="transmembrane region" description="Helical" evidence="1">
    <location>
        <begin position="12"/>
        <end position="34"/>
    </location>
</feature>
<dbReference type="HOGENOM" id="CLU_059578_0_1_1"/>
<keyword evidence="1" id="KW-0812">Transmembrane</keyword>
<accession>S3E0N6</accession>
<feature type="transmembrane region" description="Helical" evidence="1">
    <location>
        <begin position="114"/>
        <end position="135"/>
    </location>
</feature>
<dbReference type="OMA" id="GIFLRSW"/>
<keyword evidence="1" id="KW-0472">Membrane</keyword>
<dbReference type="AlphaFoldDB" id="S3E0N6"/>